<evidence type="ECO:0000313" key="2">
    <source>
        <dbReference type="EMBL" id="MBM7128773.1"/>
    </source>
</evidence>
<feature type="chain" id="PRO_5045127770" evidence="1">
    <location>
        <begin position="24"/>
        <end position="245"/>
    </location>
</feature>
<reference evidence="2" key="1">
    <citation type="submission" date="2020-10" db="EMBL/GenBank/DDBJ databases">
        <title>Phylogeny of dyella-like bacteria.</title>
        <authorList>
            <person name="Fu J."/>
        </authorList>
    </citation>
    <scope>NUCLEOTIDE SEQUENCE</scope>
    <source>
        <strain evidence="2">DHON07</strain>
    </source>
</reference>
<accession>A0ABS2KD16</accession>
<evidence type="ECO:0000256" key="1">
    <source>
        <dbReference type="SAM" id="SignalP"/>
    </source>
</evidence>
<comment type="caution">
    <text evidence="2">The sequence shown here is derived from an EMBL/GenBank/DDBJ whole genome shotgun (WGS) entry which is preliminary data.</text>
</comment>
<organism evidence="2 3">
    <name type="scientific">Dyella mobilis</name>
    <dbReference type="NCBI Taxonomy" id="1849582"/>
    <lineage>
        <taxon>Bacteria</taxon>
        <taxon>Pseudomonadati</taxon>
        <taxon>Pseudomonadota</taxon>
        <taxon>Gammaproteobacteria</taxon>
        <taxon>Lysobacterales</taxon>
        <taxon>Rhodanobacteraceae</taxon>
        <taxon>Dyella</taxon>
    </lineage>
</organism>
<keyword evidence="3" id="KW-1185">Reference proteome</keyword>
<proteinExistence type="predicted"/>
<feature type="signal peptide" evidence="1">
    <location>
        <begin position="1"/>
        <end position="23"/>
    </location>
</feature>
<dbReference type="Proteomes" id="UP001430193">
    <property type="component" value="Unassembled WGS sequence"/>
</dbReference>
<gene>
    <name evidence="2" type="ORF">ISS99_04490</name>
</gene>
<evidence type="ECO:0000313" key="3">
    <source>
        <dbReference type="Proteomes" id="UP001430193"/>
    </source>
</evidence>
<keyword evidence="1" id="KW-0732">Signal</keyword>
<dbReference type="RefSeq" id="WP_204630389.1">
    <property type="nucleotide sequence ID" value="NZ_BSOC01000006.1"/>
</dbReference>
<protein>
    <submittedName>
        <fullName evidence="2">Uncharacterized protein</fullName>
    </submittedName>
</protein>
<dbReference type="EMBL" id="JADIKF010000035">
    <property type="protein sequence ID" value="MBM7128773.1"/>
    <property type="molecule type" value="Genomic_DNA"/>
</dbReference>
<sequence length="245" mass="26410">MGTTIVSSLVLLAGLGTAQVAMAQDAAPSYPKMAPVDQYLMPDKAAEIALARSAAPASVSRDATVLVLGHHGYEKAVEGKNGFVCWVGRGWMGPFDWPEFWNPKVRAADCLNPQAARSLVPGIYLRAKMIMEGRSKAEAVSALKAAFERKQLPSLESGAMDYMMSKSSYLTDQGGHDMPHLMFFTQVKDGNDWGSGADGSPVMSSPYWFFTPDQQAQVKGLPPILVFLVAVPNWSDGTPADMQGH</sequence>
<name>A0ABS2KD16_9GAMM</name>